<dbReference type="GO" id="GO:0009982">
    <property type="term" value="F:pseudouridine synthase activity"/>
    <property type="evidence" value="ECO:0007669"/>
    <property type="project" value="InterPro"/>
</dbReference>
<dbReference type="PIRSF" id="PIRSF037016">
    <property type="entry name" value="Pseudouridin_synth_euk_prd"/>
    <property type="match status" value="1"/>
</dbReference>
<feature type="domain" description="TRUD" evidence="3">
    <location>
        <begin position="116"/>
        <end position="348"/>
    </location>
</feature>
<evidence type="ECO:0000313" key="5">
    <source>
        <dbReference type="Proteomes" id="UP000015354"/>
    </source>
</evidence>
<dbReference type="PANTHER" id="PTHR13326:SF24">
    <property type="entry name" value="TRUD DOMAIN-CONTAINING PROTEIN"/>
    <property type="match status" value="1"/>
</dbReference>
<evidence type="ECO:0000256" key="2">
    <source>
        <dbReference type="ARBA" id="ARBA00023235"/>
    </source>
</evidence>
<organism evidence="4 5">
    <name type="scientific">Strigomonas culicis</name>
    <dbReference type="NCBI Taxonomy" id="28005"/>
    <lineage>
        <taxon>Eukaryota</taxon>
        <taxon>Discoba</taxon>
        <taxon>Euglenozoa</taxon>
        <taxon>Kinetoplastea</taxon>
        <taxon>Metakinetoplastina</taxon>
        <taxon>Trypanosomatida</taxon>
        <taxon>Trypanosomatidae</taxon>
        <taxon>Strigomonadinae</taxon>
        <taxon>Strigomonas</taxon>
    </lineage>
</organism>
<keyword evidence="5" id="KW-1185">Reference proteome</keyword>
<dbReference type="Pfam" id="PF01142">
    <property type="entry name" value="TruD"/>
    <property type="match status" value="1"/>
</dbReference>
<dbReference type="GO" id="GO:0001522">
    <property type="term" value="P:pseudouridine synthesis"/>
    <property type="evidence" value="ECO:0007669"/>
    <property type="project" value="InterPro"/>
</dbReference>
<dbReference type="EMBL" id="ATMH01007586">
    <property type="protein sequence ID" value="EPY23654.1"/>
    <property type="molecule type" value="Genomic_DNA"/>
</dbReference>
<comment type="similarity">
    <text evidence="1">Belongs to the pseudouridine synthase TruD family.</text>
</comment>
<evidence type="ECO:0000313" key="4">
    <source>
        <dbReference type="EMBL" id="EPY23654.1"/>
    </source>
</evidence>
<keyword evidence="2" id="KW-0413">Isomerase</keyword>
<dbReference type="Gene3D" id="3.30.2350.20">
    <property type="entry name" value="TruD, catalytic domain"/>
    <property type="match status" value="2"/>
</dbReference>
<sequence length="393" mass="43071">MRQLLSHHLQVQEGQVCVAGMKDKRAITWQRCSAPAAAAALPTLLRWPSDPQHSYVVLHASSHARGVVYPAPIQLGQLRGNYFEITVRDVRGAGSAAAAPARALLERRLRWVAAHGFINYFGQQRFSESVRSLQDHTGLLLVRGRYVAAVRSLYRGCPALYDEHFPDRMDARHVPGSARDAQAITQALKQACRQYFQDGARQQGEGPLTRDDVAHESPRWQRICERAITAGVPYALRSMWVHAAQSLYFNVTASCLAARLQEGHAAEGEEAEEEATLLLQLQLPLGGYRMAPRPLTATGAAAARLEGLVGAASTQALAALALSREALYEQRRVAGVPLSGGCRHFLVRPTEAHLGLSAAPLSTGLDLQARFFLPSSSYATVLLREIFGNDVWW</sequence>
<proteinExistence type="inferred from homology"/>
<reference evidence="4 5" key="1">
    <citation type="journal article" date="2013" name="PLoS ONE">
        <title>Predicting the Proteins of Angomonas deanei, Strigomonas culicis and Their Respective Endosymbionts Reveals New Aspects of the Trypanosomatidae Family.</title>
        <authorList>
            <person name="Motta M.C."/>
            <person name="Martins A.C."/>
            <person name="de Souza S.S."/>
            <person name="Catta-Preta C.M."/>
            <person name="Silva R."/>
            <person name="Klein C.C."/>
            <person name="de Almeida L.G."/>
            <person name="de Lima Cunha O."/>
            <person name="Ciapina L.P."/>
            <person name="Brocchi M."/>
            <person name="Colabardini A.C."/>
            <person name="de Araujo Lima B."/>
            <person name="Machado C.R."/>
            <person name="de Almeida Soares C.M."/>
            <person name="Probst C.M."/>
            <person name="de Menezes C.B."/>
            <person name="Thompson C.E."/>
            <person name="Bartholomeu D.C."/>
            <person name="Gradia D.F."/>
            <person name="Pavoni D.P."/>
            <person name="Grisard E.C."/>
            <person name="Fantinatti-Garboggini F."/>
            <person name="Marchini F.K."/>
            <person name="Rodrigues-Luiz G.F."/>
            <person name="Wagner G."/>
            <person name="Goldman G.H."/>
            <person name="Fietto J.L."/>
            <person name="Elias M.C."/>
            <person name="Goldman M.H."/>
            <person name="Sagot M.F."/>
            <person name="Pereira M."/>
            <person name="Stoco P.H."/>
            <person name="de Mendonca-Neto R.P."/>
            <person name="Teixeira S.M."/>
            <person name="Maciel T.E."/>
            <person name="de Oliveira Mendes T.A."/>
            <person name="Urmenyi T.P."/>
            <person name="de Souza W."/>
            <person name="Schenkman S."/>
            <person name="de Vasconcelos A.T."/>
        </authorList>
    </citation>
    <scope>NUCLEOTIDE SEQUENCE [LARGE SCALE GENOMIC DNA]</scope>
</reference>
<evidence type="ECO:0000256" key="1">
    <source>
        <dbReference type="ARBA" id="ARBA00007953"/>
    </source>
</evidence>
<dbReference type="InterPro" id="IPR001656">
    <property type="entry name" value="PsdUridine_synth_TruD"/>
</dbReference>
<comment type="caution">
    <text evidence="4">The sequence shown here is derived from an EMBL/GenBank/DDBJ whole genome shotgun (WGS) entry which is preliminary data.</text>
</comment>
<dbReference type="InterPro" id="IPR011760">
    <property type="entry name" value="PsdUridine_synth_TruD_insert"/>
</dbReference>
<dbReference type="Proteomes" id="UP000015354">
    <property type="component" value="Unassembled WGS sequence"/>
</dbReference>
<dbReference type="AlphaFoldDB" id="S9U4F6"/>
<dbReference type="OrthoDB" id="447290at2759"/>
<dbReference type="InterPro" id="IPR042214">
    <property type="entry name" value="TruD_catalytic"/>
</dbReference>
<accession>S9U4F6</accession>
<gene>
    <name evidence="4" type="ORF">STCU_07586</name>
</gene>
<dbReference type="GO" id="GO:0003723">
    <property type="term" value="F:RNA binding"/>
    <property type="evidence" value="ECO:0007669"/>
    <property type="project" value="InterPro"/>
</dbReference>
<dbReference type="InterPro" id="IPR020103">
    <property type="entry name" value="PsdUridine_synth_cat_dom_sf"/>
</dbReference>
<protein>
    <submittedName>
        <fullName evidence="4">tRNA pseudouridine13 synthase</fullName>
    </submittedName>
</protein>
<dbReference type="GO" id="GO:0005634">
    <property type="term" value="C:nucleus"/>
    <property type="evidence" value="ECO:0007669"/>
    <property type="project" value="TreeGrafter"/>
</dbReference>
<evidence type="ECO:0000259" key="3">
    <source>
        <dbReference type="PROSITE" id="PS50984"/>
    </source>
</evidence>
<name>S9U4F6_9TRYP</name>
<dbReference type="SUPFAM" id="SSF55120">
    <property type="entry name" value="Pseudouridine synthase"/>
    <property type="match status" value="1"/>
</dbReference>
<dbReference type="PANTHER" id="PTHR13326">
    <property type="entry name" value="TRNA PSEUDOURIDINE SYNTHASE D"/>
    <property type="match status" value="1"/>
</dbReference>
<dbReference type="PROSITE" id="PS50984">
    <property type="entry name" value="TRUD"/>
    <property type="match status" value="1"/>
</dbReference>